<dbReference type="Proteomes" id="UP000886752">
    <property type="component" value="Unassembled WGS sequence"/>
</dbReference>
<name>A0A9D1TPZ3_9BACT</name>
<organism evidence="1 2">
    <name type="scientific">Candidatus Desulfovibrio intestinipullorum</name>
    <dbReference type="NCBI Taxonomy" id="2838536"/>
    <lineage>
        <taxon>Bacteria</taxon>
        <taxon>Pseudomonadati</taxon>
        <taxon>Thermodesulfobacteriota</taxon>
        <taxon>Desulfovibrionia</taxon>
        <taxon>Desulfovibrionales</taxon>
        <taxon>Desulfovibrionaceae</taxon>
        <taxon>Desulfovibrio</taxon>
    </lineage>
</organism>
<protein>
    <submittedName>
        <fullName evidence="1">Uncharacterized protein</fullName>
    </submittedName>
</protein>
<reference evidence="1" key="1">
    <citation type="journal article" date="2021" name="PeerJ">
        <title>Extensive microbial diversity within the chicken gut microbiome revealed by metagenomics and culture.</title>
        <authorList>
            <person name="Gilroy R."/>
            <person name="Ravi A."/>
            <person name="Getino M."/>
            <person name="Pursley I."/>
            <person name="Horton D.L."/>
            <person name="Alikhan N.F."/>
            <person name="Baker D."/>
            <person name="Gharbi K."/>
            <person name="Hall N."/>
            <person name="Watson M."/>
            <person name="Adriaenssens E.M."/>
            <person name="Foster-Nyarko E."/>
            <person name="Jarju S."/>
            <person name="Secka A."/>
            <person name="Antonio M."/>
            <person name="Oren A."/>
            <person name="Chaudhuri R.R."/>
            <person name="La Ragione R."/>
            <person name="Hildebrand F."/>
            <person name="Pallen M.J."/>
        </authorList>
    </citation>
    <scope>NUCLEOTIDE SEQUENCE</scope>
    <source>
        <strain evidence="1">ChiHecec2B26-446</strain>
    </source>
</reference>
<sequence length="355" mass="39213">MSEIWHPLSDYLNGRVTDKSMDSRDFDGNWSGRDGHRPWNRPANRSQVRRRNWRDSRPADWPYDWPHSWQDRDDCPFLHVTQAHPRGVPVFVRLFRARVQVLEPSQAEDFDTGVFIPALVRTWNGERAGMADACALEALVEQARQKAGAAACPVFDAETEAAAWPCPVCILRLELETSPELAECAGCTDLNEEPFEEDSVSLVFRLPAGITRAGLQLLFSAHTCAAPLRQFVTLVAHLCDDDDPAAIWKALDAVREDAAREAFYALFPGSPYCRMVIGLRDVTRAMIRSALAVFQSAPIAARALLLELQARGCQPSFTCAELALYISAVASGDTIVSIDPPIPSSVPPAVLPCCP</sequence>
<accession>A0A9D1TPZ3</accession>
<gene>
    <name evidence="1" type="ORF">H9894_05235</name>
</gene>
<dbReference type="EMBL" id="DXHV01000055">
    <property type="protein sequence ID" value="HIW00577.1"/>
    <property type="molecule type" value="Genomic_DNA"/>
</dbReference>
<evidence type="ECO:0000313" key="1">
    <source>
        <dbReference type="EMBL" id="HIW00577.1"/>
    </source>
</evidence>
<proteinExistence type="predicted"/>
<comment type="caution">
    <text evidence="1">The sequence shown here is derived from an EMBL/GenBank/DDBJ whole genome shotgun (WGS) entry which is preliminary data.</text>
</comment>
<dbReference type="AlphaFoldDB" id="A0A9D1TPZ3"/>
<evidence type="ECO:0000313" key="2">
    <source>
        <dbReference type="Proteomes" id="UP000886752"/>
    </source>
</evidence>
<reference evidence="1" key="2">
    <citation type="submission" date="2021-04" db="EMBL/GenBank/DDBJ databases">
        <authorList>
            <person name="Gilroy R."/>
        </authorList>
    </citation>
    <scope>NUCLEOTIDE SEQUENCE</scope>
    <source>
        <strain evidence="1">ChiHecec2B26-446</strain>
    </source>
</reference>